<feature type="region of interest" description="Disordered" evidence="1">
    <location>
        <begin position="95"/>
        <end position="122"/>
    </location>
</feature>
<dbReference type="InterPro" id="IPR007889">
    <property type="entry name" value="HTH_Psq"/>
</dbReference>
<organism evidence="3 4">
    <name type="scientific">Batillaria attramentaria</name>
    <dbReference type="NCBI Taxonomy" id="370345"/>
    <lineage>
        <taxon>Eukaryota</taxon>
        <taxon>Metazoa</taxon>
        <taxon>Spiralia</taxon>
        <taxon>Lophotrochozoa</taxon>
        <taxon>Mollusca</taxon>
        <taxon>Gastropoda</taxon>
        <taxon>Caenogastropoda</taxon>
        <taxon>Sorbeoconcha</taxon>
        <taxon>Cerithioidea</taxon>
        <taxon>Batillariidae</taxon>
        <taxon>Batillaria</taxon>
    </lineage>
</organism>
<gene>
    <name evidence="3" type="ORF">BaRGS_00035376</name>
</gene>
<feature type="domain" description="HTH psq-type" evidence="2">
    <location>
        <begin position="57"/>
        <end position="99"/>
    </location>
</feature>
<dbReference type="EMBL" id="JACVVK020000473">
    <property type="protein sequence ID" value="KAK7473328.1"/>
    <property type="molecule type" value="Genomic_DNA"/>
</dbReference>
<proteinExistence type="predicted"/>
<evidence type="ECO:0000259" key="2">
    <source>
        <dbReference type="Pfam" id="PF05225"/>
    </source>
</evidence>
<name>A0ABD0JEV0_9CAEN</name>
<feature type="compositionally biased region" description="Acidic residues" evidence="1">
    <location>
        <begin position="113"/>
        <end position="122"/>
    </location>
</feature>
<reference evidence="3 4" key="1">
    <citation type="journal article" date="2023" name="Sci. Data">
        <title>Genome assembly of the Korean intertidal mud-creeper Batillaria attramentaria.</title>
        <authorList>
            <person name="Patra A.K."/>
            <person name="Ho P.T."/>
            <person name="Jun S."/>
            <person name="Lee S.J."/>
            <person name="Kim Y."/>
            <person name="Won Y.J."/>
        </authorList>
    </citation>
    <scope>NUCLEOTIDE SEQUENCE [LARGE SCALE GENOMIC DNA]</scope>
    <source>
        <strain evidence="3">Wonlab-2016</strain>
    </source>
</reference>
<evidence type="ECO:0000313" key="3">
    <source>
        <dbReference type="EMBL" id="KAK7473328.1"/>
    </source>
</evidence>
<comment type="caution">
    <text evidence="3">The sequence shown here is derived from an EMBL/GenBank/DDBJ whole genome shotgun (WGS) entry which is preliminary data.</text>
</comment>
<dbReference type="Pfam" id="PF05225">
    <property type="entry name" value="HTH_psq"/>
    <property type="match status" value="1"/>
</dbReference>
<feature type="compositionally biased region" description="Basic and acidic residues" evidence="1">
    <location>
        <begin position="98"/>
        <end position="107"/>
    </location>
</feature>
<keyword evidence="4" id="KW-1185">Reference proteome</keyword>
<dbReference type="Gene3D" id="1.10.10.60">
    <property type="entry name" value="Homeodomain-like"/>
    <property type="match status" value="1"/>
</dbReference>
<accession>A0ABD0JEV0</accession>
<dbReference type="Proteomes" id="UP001519460">
    <property type="component" value="Unassembled WGS sequence"/>
</dbReference>
<evidence type="ECO:0000256" key="1">
    <source>
        <dbReference type="SAM" id="MobiDB-lite"/>
    </source>
</evidence>
<dbReference type="SUPFAM" id="SSF46689">
    <property type="entry name" value="Homeodomain-like"/>
    <property type="match status" value="1"/>
</dbReference>
<sequence length="122" mass="13988">MKQNDFQNDANQLPHHISFPEYWQTTASYPHTLYSNEGLPGLLMYSRANRPRMQYEPEDMLAAIADVDNGKVVRQAAADHGIPLRSLYHRLKCRSNQQKREELKKQASSEPASVEDDTGERS</sequence>
<dbReference type="InterPro" id="IPR009057">
    <property type="entry name" value="Homeodomain-like_sf"/>
</dbReference>
<evidence type="ECO:0000313" key="4">
    <source>
        <dbReference type="Proteomes" id="UP001519460"/>
    </source>
</evidence>
<protein>
    <recommendedName>
        <fullName evidence="2">HTH psq-type domain-containing protein</fullName>
    </recommendedName>
</protein>
<dbReference type="AlphaFoldDB" id="A0ABD0JEV0"/>